<organism evidence="1 2">
    <name type="scientific">Mucilaginibacter pedocola</name>
    <dbReference type="NCBI Taxonomy" id="1792845"/>
    <lineage>
        <taxon>Bacteria</taxon>
        <taxon>Pseudomonadati</taxon>
        <taxon>Bacteroidota</taxon>
        <taxon>Sphingobacteriia</taxon>
        <taxon>Sphingobacteriales</taxon>
        <taxon>Sphingobacteriaceae</taxon>
        <taxon>Mucilaginibacter</taxon>
    </lineage>
</organism>
<protein>
    <submittedName>
        <fullName evidence="1">Uncharacterized protein</fullName>
    </submittedName>
</protein>
<comment type="caution">
    <text evidence="1">The sequence shown here is derived from an EMBL/GenBank/DDBJ whole genome shotgun (WGS) entry which is preliminary data.</text>
</comment>
<dbReference type="AlphaFoldDB" id="A0A1S9PBE6"/>
<name>A0A1S9PBE6_9SPHI</name>
<keyword evidence="2" id="KW-1185">Reference proteome</keyword>
<sequence length="145" mass="16782">MTPIAERFLQIFKDTNTARNAILMPQVITLQVNKWPFELREKAGEAYQTLADEEYLTFEHNKYKLLDKGFDHLYADQSIAQTRQLVLGLFEKNNLKPGHILPHGVLNSARLKWNAYHQEKLGTTLTDLQKEGDLGLEQLGYRLLK</sequence>
<dbReference type="EMBL" id="MBTF01000034">
    <property type="protein sequence ID" value="OOQ58303.1"/>
    <property type="molecule type" value="Genomic_DNA"/>
</dbReference>
<gene>
    <name evidence="1" type="ORF">BC343_11760</name>
</gene>
<dbReference type="Proteomes" id="UP000189739">
    <property type="component" value="Unassembled WGS sequence"/>
</dbReference>
<evidence type="ECO:0000313" key="2">
    <source>
        <dbReference type="Proteomes" id="UP000189739"/>
    </source>
</evidence>
<dbReference type="STRING" id="1792845.BC343_11760"/>
<dbReference type="RefSeq" id="WP_078350052.1">
    <property type="nucleotide sequence ID" value="NZ_MBTF01000034.1"/>
</dbReference>
<accession>A0A1S9PBE6</accession>
<proteinExistence type="predicted"/>
<evidence type="ECO:0000313" key="1">
    <source>
        <dbReference type="EMBL" id="OOQ58303.1"/>
    </source>
</evidence>
<reference evidence="1 2" key="1">
    <citation type="submission" date="2016-07" db="EMBL/GenBank/DDBJ databases">
        <title>Genomic analysis of zinc-resistant bacterium Mucilaginibacter pedocola TBZ30.</title>
        <authorList>
            <person name="Huang J."/>
            <person name="Tang J."/>
        </authorList>
    </citation>
    <scope>NUCLEOTIDE SEQUENCE [LARGE SCALE GENOMIC DNA]</scope>
    <source>
        <strain evidence="1 2">TBZ30</strain>
    </source>
</reference>